<proteinExistence type="inferred from homology"/>
<comment type="similarity">
    <text evidence="1">Belongs to the sigma-70 factor family. ECF subfamily.</text>
</comment>
<evidence type="ECO:0000313" key="10">
    <source>
        <dbReference type="Proteomes" id="UP000239735"/>
    </source>
</evidence>
<dbReference type="NCBIfam" id="TIGR02937">
    <property type="entry name" value="sigma70-ECF"/>
    <property type="match status" value="1"/>
</dbReference>
<dbReference type="PANTHER" id="PTHR43133:SF8">
    <property type="entry name" value="RNA POLYMERASE SIGMA FACTOR HI_1459-RELATED"/>
    <property type="match status" value="1"/>
</dbReference>
<dbReference type="Proteomes" id="UP000239735">
    <property type="component" value="Unassembled WGS sequence"/>
</dbReference>
<evidence type="ECO:0000256" key="6">
    <source>
        <dbReference type="SAM" id="MobiDB-lite"/>
    </source>
</evidence>
<dbReference type="EMBL" id="OKRB01000086">
    <property type="protein sequence ID" value="SPE20826.1"/>
    <property type="molecule type" value="Genomic_DNA"/>
</dbReference>
<sequence>MQADLTMGNVAGTLTIQSEEAALVEELRAGSEQAFAWLIAHYHQPIFSLLARTVRNRADAADLTQEVFVKVFRGIRGFHGESSLRTWIYRIALREASNQRRWWMRHQQREFPMEQEITVAEGRTPVCLKDMLVDPSESPYDLALHEENRAQVERALGHVPEPYRTTVILRDIEGFQYDEIAAMQGVNLGTVKSRLVRGRASLKALLAPHQPGSRPTALAGMELSLREEAR</sequence>
<dbReference type="CDD" id="cd06171">
    <property type="entry name" value="Sigma70_r4"/>
    <property type="match status" value="1"/>
</dbReference>
<dbReference type="Pfam" id="PF04542">
    <property type="entry name" value="Sigma70_r2"/>
    <property type="match status" value="1"/>
</dbReference>
<evidence type="ECO:0000256" key="5">
    <source>
        <dbReference type="ARBA" id="ARBA00023163"/>
    </source>
</evidence>
<dbReference type="GO" id="GO:0003677">
    <property type="term" value="F:DNA binding"/>
    <property type="evidence" value="ECO:0007669"/>
    <property type="project" value="UniProtKB-KW"/>
</dbReference>
<keyword evidence="5" id="KW-0804">Transcription</keyword>
<dbReference type="Pfam" id="PF08281">
    <property type="entry name" value="Sigma70_r4_2"/>
    <property type="match status" value="1"/>
</dbReference>
<dbReference type="InterPro" id="IPR039425">
    <property type="entry name" value="RNA_pol_sigma-70-like"/>
</dbReference>
<keyword evidence="2" id="KW-0805">Transcription regulation</keyword>
<evidence type="ECO:0000256" key="1">
    <source>
        <dbReference type="ARBA" id="ARBA00010641"/>
    </source>
</evidence>
<feature type="domain" description="RNA polymerase sigma-70 region 2" evidence="7">
    <location>
        <begin position="38"/>
        <end position="101"/>
    </location>
</feature>
<evidence type="ECO:0000256" key="4">
    <source>
        <dbReference type="ARBA" id="ARBA00023125"/>
    </source>
</evidence>
<keyword evidence="4" id="KW-0238">DNA-binding</keyword>
<protein>
    <submittedName>
        <fullName evidence="9">RNA polymerase sigma-70 factor</fullName>
    </submittedName>
</protein>
<dbReference type="GO" id="GO:0006352">
    <property type="term" value="P:DNA-templated transcription initiation"/>
    <property type="evidence" value="ECO:0007669"/>
    <property type="project" value="InterPro"/>
</dbReference>
<dbReference type="InterPro" id="IPR013324">
    <property type="entry name" value="RNA_pol_sigma_r3/r4-like"/>
</dbReference>
<dbReference type="PANTHER" id="PTHR43133">
    <property type="entry name" value="RNA POLYMERASE ECF-TYPE SIGMA FACTO"/>
    <property type="match status" value="1"/>
</dbReference>
<evidence type="ECO:0000256" key="2">
    <source>
        <dbReference type="ARBA" id="ARBA00023015"/>
    </source>
</evidence>
<dbReference type="Gene3D" id="1.10.10.10">
    <property type="entry name" value="Winged helix-like DNA-binding domain superfamily/Winged helix DNA-binding domain"/>
    <property type="match status" value="1"/>
</dbReference>
<evidence type="ECO:0000313" key="9">
    <source>
        <dbReference type="EMBL" id="SPE20826.1"/>
    </source>
</evidence>
<feature type="domain" description="RNA polymerase sigma factor 70 region 4 type 2" evidence="8">
    <location>
        <begin position="150"/>
        <end position="202"/>
    </location>
</feature>
<evidence type="ECO:0000259" key="7">
    <source>
        <dbReference type="Pfam" id="PF04542"/>
    </source>
</evidence>
<evidence type="ECO:0000256" key="3">
    <source>
        <dbReference type="ARBA" id="ARBA00023082"/>
    </source>
</evidence>
<dbReference type="SUPFAM" id="SSF88946">
    <property type="entry name" value="Sigma2 domain of RNA polymerase sigma factors"/>
    <property type="match status" value="1"/>
</dbReference>
<dbReference type="SUPFAM" id="SSF88659">
    <property type="entry name" value="Sigma3 and sigma4 domains of RNA polymerase sigma factors"/>
    <property type="match status" value="1"/>
</dbReference>
<keyword evidence="3" id="KW-0731">Sigma factor</keyword>
<dbReference type="InterPro" id="IPR013249">
    <property type="entry name" value="RNA_pol_sigma70_r4_t2"/>
</dbReference>
<dbReference type="InterPro" id="IPR013325">
    <property type="entry name" value="RNA_pol_sigma_r2"/>
</dbReference>
<dbReference type="InterPro" id="IPR007627">
    <property type="entry name" value="RNA_pol_sigma70_r2"/>
</dbReference>
<dbReference type="Gene3D" id="1.10.1740.10">
    <property type="match status" value="1"/>
</dbReference>
<gene>
    <name evidence="9" type="ORF">SBA5_30031</name>
</gene>
<dbReference type="AlphaFoldDB" id="A0A2N9LC26"/>
<evidence type="ECO:0000259" key="8">
    <source>
        <dbReference type="Pfam" id="PF08281"/>
    </source>
</evidence>
<organism evidence="9 10">
    <name type="scientific">Candidatus Sulfuritelmatomonas gaucii</name>
    <dbReference type="NCBI Taxonomy" id="2043161"/>
    <lineage>
        <taxon>Bacteria</taxon>
        <taxon>Pseudomonadati</taxon>
        <taxon>Acidobacteriota</taxon>
        <taxon>Terriglobia</taxon>
        <taxon>Terriglobales</taxon>
        <taxon>Acidobacteriaceae</taxon>
        <taxon>Candidatus Sulfuritelmatomonas</taxon>
    </lineage>
</organism>
<dbReference type="InterPro" id="IPR036388">
    <property type="entry name" value="WH-like_DNA-bd_sf"/>
</dbReference>
<dbReference type="GO" id="GO:0016987">
    <property type="term" value="F:sigma factor activity"/>
    <property type="evidence" value="ECO:0007669"/>
    <property type="project" value="UniProtKB-KW"/>
</dbReference>
<dbReference type="InterPro" id="IPR014284">
    <property type="entry name" value="RNA_pol_sigma-70_dom"/>
</dbReference>
<reference evidence="10" key="1">
    <citation type="submission" date="2018-02" db="EMBL/GenBank/DDBJ databases">
        <authorList>
            <person name="Hausmann B."/>
        </authorList>
    </citation>
    <scope>NUCLEOTIDE SEQUENCE [LARGE SCALE GENOMIC DNA]</scope>
    <source>
        <strain evidence="10">Peat soil MAG SbA5</strain>
    </source>
</reference>
<accession>A0A2N9LC26</accession>
<feature type="region of interest" description="Disordered" evidence="6">
    <location>
        <begin position="209"/>
        <end position="230"/>
    </location>
</feature>
<name>A0A2N9LC26_9BACT</name>